<evidence type="ECO:0000256" key="1">
    <source>
        <dbReference type="ARBA" id="ARBA00001974"/>
    </source>
</evidence>
<dbReference type="Gene3D" id="1.25.40.80">
    <property type="match status" value="1"/>
</dbReference>
<keyword evidence="8" id="KW-0238">DNA-binding</keyword>
<dbReference type="PANTHER" id="PTHR10211">
    <property type="entry name" value="DEOXYRIBODIPYRIMIDINE PHOTOLYASE"/>
    <property type="match status" value="1"/>
</dbReference>
<keyword evidence="6" id="KW-0227">DNA damage</keyword>
<dbReference type="SUPFAM" id="SSF52425">
    <property type="entry name" value="Cryptochrome/photolyase, N-terminal domain"/>
    <property type="match status" value="1"/>
</dbReference>
<dbReference type="PROSITE" id="PS51645">
    <property type="entry name" value="PHR_CRY_ALPHA_BETA"/>
    <property type="match status" value="1"/>
</dbReference>
<keyword evidence="7" id="KW-0274">FAD</keyword>
<dbReference type="GO" id="GO:0003677">
    <property type="term" value="F:DNA binding"/>
    <property type="evidence" value="ECO:0007669"/>
    <property type="project" value="UniProtKB-KW"/>
</dbReference>
<name>A0A9W6GIL0_9FUSO</name>
<dbReference type="EMBL" id="BSDY01000001">
    <property type="protein sequence ID" value="GLI54835.1"/>
    <property type="molecule type" value="Genomic_DNA"/>
</dbReference>
<feature type="domain" description="Photolyase/cryptochrome alpha/beta" evidence="13">
    <location>
        <begin position="17"/>
        <end position="145"/>
    </location>
</feature>
<dbReference type="InterPro" id="IPR014729">
    <property type="entry name" value="Rossmann-like_a/b/a_fold"/>
</dbReference>
<dbReference type="Pfam" id="PF00875">
    <property type="entry name" value="DNA_photolyase"/>
    <property type="match status" value="1"/>
</dbReference>
<sequence>MEERFKRINDIQKEEGKYVAYWMQGNQRTRYNHSLEYGVMEANRMGVPLVVFFNLMDDYPEANYRHYYFMMEGLIDVRKELKGRGIEFFLLYGDIVENILEISRNALLLICDKGYMKMDKMWRGEIADRINCPMIEVESNLVVPVEVASNKEEYGARTIRPKIKRVLDDFLYDFQQEEYRVGKKVARKIVDGWKSIILPEEDSEELCGRLKLDRSVDRSKVFEGGEKAAQRRLEEFLEEGLDTYSSLGSNPGKESVSKLSPYLHFGQISPLEIATRVLKERNPQNAGDVEDFLEELIIRRELAFNFIYYNENYDKWDRITYSWAYDTMRIHTSDEREYLYTLKELEEGSTHDLYWNTAQREMVGTGYMHGYMRMYWCKKILEWSETPEAAYERAIYLNNKYFIDGRDPNSYTGVAWCFGKHDRAWKERAIYGKVRCMMASGLERKFHMEEYIDRVEKVLREGG</sequence>
<comment type="cofactor">
    <cofactor evidence="1">
        <name>FAD</name>
        <dbReference type="ChEBI" id="CHEBI:57692"/>
    </cofactor>
</comment>
<dbReference type="FunFam" id="1.10.579.10:FF:000002">
    <property type="entry name" value="Deoxyribodipyrimidine photolyase"/>
    <property type="match status" value="1"/>
</dbReference>
<dbReference type="InterPro" id="IPR006050">
    <property type="entry name" value="DNA_photolyase_N"/>
</dbReference>
<dbReference type="Gene3D" id="3.40.50.620">
    <property type="entry name" value="HUPs"/>
    <property type="match status" value="1"/>
</dbReference>
<organism evidence="14 15">
    <name type="scientific">Propionigenium maris DSM 9537</name>
    <dbReference type="NCBI Taxonomy" id="1123000"/>
    <lineage>
        <taxon>Bacteria</taxon>
        <taxon>Fusobacteriati</taxon>
        <taxon>Fusobacteriota</taxon>
        <taxon>Fusobacteriia</taxon>
        <taxon>Fusobacteriales</taxon>
        <taxon>Fusobacteriaceae</taxon>
        <taxon>Propionigenium</taxon>
    </lineage>
</organism>
<comment type="catalytic activity">
    <reaction evidence="12">
        <text>cyclobutadipyrimidine (in DNA) = 2 pyrimidine residues (in DNA).</text>
        <dbReference type="EC" id="4.1.99.3"/>
    </reaction>
</comment>
<dbReference type="RefSeq" id="WP_281832897.1">
    <property type="nucleotide sequence ID" value="NZ_BSDY01000001.1"/>
</dbReference>
<evidence type="ECO:0000256" key="7">
    <source>
        <dbReference type="ARBA" id="ARBA00022827"/>
    </source>
</evidence>
<keyword evidence="10" id="KW-0456">Lyase</keyword>
<protein>
    <recommendedName>
        <fullName evidence="4">Deoxyribodipyrimidine photo-lyase</fullName>
        <ecNumber evidence="3">4.1.99.3</ecNumber>
    </recommendedName>
    <alternativeName>
        <fullName evidence="11">DNA photolyase</fullName>
    </alternativeName>
</protein>
<dbReference type="Gene3D" id="1.10.579.10">
    <property type="entry name" value="DNA Cyclobutane Dipyrimidine Photolyase, subunit A, domain 3"/>
    <property type="match status" value="1"/>
</dbReference>
<evidence type="ECO:0000256" key="6">
    <source>
        <dbReference type="ARBA" id="ARBA00022763"/>
    </source>
</evidence>
<evidence type="ECO:0000256" key="5">
    <source>
        <dbReference type="ARBA" id="ARBA00022630"/>
    </source>
</evidence>
<comment type="similarity">
    <text evidence="2">Belongs to the DNA photolyase class-2 family.</text>
</comment>
<dbReference type="GO" id="GO:0000719">
    <property type="term" value="P:photoreactive repair"/>
    <property type="evidence" value="ECO:0007669"/>
    <property type="project" value="TreeGrafter"/>
</dbReference>
<accession>A0A9W6GIL0</accession>
<keyword evidence="15" id="KW-1185">Reference proteome</keyword>
<keyword evidence="9" id="KW-0234">DNA repair</keyword>
<dbReference type="InterPro" id="IPR052219">
    <property type="entry name" value="Photolyase_Class-2"/>
</dbReference>
<evidence type="ECO:0000259" key="13">
    <source>
        <dbReference type="PROSITE" id="PS51645"/>
    </source>
</evidence>
<dbReference type="GO" id="GO:0003904">
    <property type="term" value="F:deoxyribodipyrimidine photo-lyase activity"/>
    <property type="evidence" value="ECO:0007669"/>
    <property type="project" value="UniProtKB-EC"/>
</dbReference>
<evidence type="ECO:0000313" key="15">
    <source>
        <dbReference type="Proteomes" id="UP001144471"/>
    </source>
</evidence>
<evidence type="ECO:0000256" key="3">
    <source>
        <dbReference type="ARBA" id="ARBA00013149"/>
    </source>
</evidence>
<evidence type="ECO:0000256" key="4">
    <source>
        <dbReference type="ARBA" id="ARBA00014046"/>
    </source>
</evidence>
<proteinExistence type="inferred from homology"/>
<gene>
    <name evidence="14" type="ORF">PM10SUCC1_03500</name>
</gene>
<evidence type="ECO:0000256" key="12">
    <source>
        <dbReference type="ARBA" id="ARBA00033999"/>
    </source>
</evidence>
<evidence type="ECO:0000256" key="9">
    <source>
        <dbReference type="ARBA" id="ARBA00023204"/>
    </source>
</evidence>
<evidence type="ECO:0000256" key="11">
    <source>
        <dbReference type="ARBA" id="ARBA00031671"/>
    </source>
</evidence>
<evidence type="ECO:0000256" key="2">
    <source>
        <dbReference type="ARBA" id="ARBA00006409"/>
    </source>
</evidence>
<evidence type="ECO:0000256" key="8">
    <source>
        <dbReference type="ARBA" id="ARBA00023125"/>
    </source>
</evidence>
<dbReference type="EC" id="4.1.99.3" evidence="3"/>
<dbReference type="AlphaFoldDB" id="A0A9W6GIL0"/>
<dbReference type="SUPFAM" id="SSF48173">
    <property type="entry name" value="Cryptochrome/photolyase FAD-binding domain"/>
    <property type="match status" value="1"/>
</dbReference>
<comment type="caution">
    <text evidence="14">The sequence shown here is derived from an EMBL/GenBank/DDBJ whole genome shotgun (WGS) entry which is preliminary data.</text>
</comment>
<keyword evidence="5" id="KW-0285">Flavoprotein</keyword>
<dbReference type="PANTHER" id="PTHR10211:SF0">
    <property type="entry name" value="DEOXYRIBODIPYRIMIDINE PHOTO-LYASE"/>
    <property type="match status" value="1"/>
</dbReference>
<dbReference type="PROSITE" id="PS01083">
    <property type="entry name" value="DNA_PHOTOLYASES_2_1"/>
    <property type="match status" value="1"/>
</dbReference>
<dbReference type="Proteomes" id="UP001144471">
    <property type="component" value="Unassembled WGS sequence"/>
</dbReference>
<dbReference type="InterPro" id="IPR036134">
    <property type="entry name" value="Crypto/Photolyase_FAD-like_sf"/>
</dbReference>
<dbReference type="InterPro" id="IPR032673">
    <property type="entry name" value="DNA_photolyase_2_CS"/>
</dbReference>
<dbReference type="InterPro" id="IPR036155">
    <property type="entry name" value="Crypto/Photolyase_N_sf"/>
</dbReference>
<reference evidence="14" key="1">
    <citation type="submission" date="2022-12" db="EMBL/GenBank/DDBJ databases">
        <title>Reference genome sequencing for broad-spectrum identification of bacterial and archaeal isolates by mass spectrometry.</title>
        <authorList>
            <person name="Sekiguchi Y."/>
            <person name="Tourlousse D.M."/>
        </authorList>
    </citation>
    <scope>NUCLEOTIDE SEQUENCE</scope>
    <source>
        <strain evidence="14">10succ1</strain>
    </source>
</reference>
<evidence type="ECO:0000313" key="14">
    <source>
        <dbReference type="EMBL" id="GLI54835.1"/>
    </source>
</evidence>
<evidence type="ECO:0000256" key="10">
    <source>
        <dbReference type="ARBA" id="ARBA00023239"/>
    </source>
</evidence>